<comment type="subcellular location">
    <subcellularLocation>
        <location evidence="1">Endoplasmic reticulum membrane</location>
        <topology evidence="1">Multi-pass membrane protein</topology>
    </subcellularLocation>
</comment>
<evidence type="ECO:0000256" key="2">
    <source>
        <dbReference type="ARBA" id="ARBA00022692"/>
    </source>
</evidence>
<name>A0A8H7URZ8_9FUNG</name>
<keyword evidence="6 8" id="KW-0472">Membrane</keyword>
<evidence type="ECO:0000256" key="5">
    <source>
        <dbReference type="ARBA" id="ARBA00023098"/>
    </source>
</evidence>
<dbReference type="Proteomes" id="UP000612746">
    <property type="component" value="Unassembled WGS sequence"/>
</dbReference>
<evidence type="ECO:0000256" key="3">
    <source>
        <dbReference type="ARBA" id="ARBA00022824"/>
    </source>
</evidence>
<evidence type="ECO:0000313" key="10">
    <source>
        <dbReference type="Proteomes" id="UP000612746"/>
    </source>
</evidence>
<feature type="transmembrane region" description="Helical" evidence="8">
    <location>
        <begin position="286"/>
        <end position="308"/>
    </location>
</feature>
<keyword evidence="3" id="KW-0256">Endoplasmic reticulum</keyword>
<dbReference type="EMBL" id="JAEPRA010000001">
    <property type="protein sequence ID" value="KAG2188754.1"/>
    <property type="molecule type" value="Genomic_DNA"/>
</dbReference>
<dbReference type="Pfam" id="PF06775">
    <property type="entry name" value="Seipin"/>
    <property type="match status" value="1"/>
</dbReference>
<gene>
    <name evidence="9" type="ORF">INT44_003893</name>
</gene>
<sequence>MEAHLTNEELDELSALAESDQFHVVPDHTGNDTYSTTSTQDLMRRGDPDAPFTEASNAPTPFLVTLVAKVFLLLRPLFAIIFSPRVQRTVVRTAFLTIALSWIVSVACSAYIAFYMAHVPKTAHIEPVYLQYEKGMHPMALVDLTKKGTYTKPLRHEQQYTVDIVMNVPSSEINFDVGNFMVRVDLKSADDKTVAFSSRPSILRYESALHRILAVFARALLLLLGLSKETQVLVVPMMEHFVEDQAHSVTKAVVSVSDSRLQVYSMQLHMVADFHGLRYYMYNHRILTAMVFITLFICIELSFATVAWRLFGYTLWTRISQWADSVEKDGAGGYTDANSEKDPLIAGVESASEKSDQADDDD</sequence>
<keyword evidence="2 8" id="KW-0812">Transmembrane</keyword>
<dbReference type="GO" id="GO:0006629">
    <property type="term" value="P:lipid metabolic process"/>
    <property type="evidence" value="ECO:0007669"/>
    <property type="project" value="UniProtKB-KW"/>
</dbReference>
<evidence type="ECO:0000256" key="1">
    <source>
        <dbReference type="ARBA" id="ARBA00004477"/>
    </source>
</evidence>
<evidence type="ECO:0000256" key="8">
    <source>
        <dbReference type="SAM" id="Phobius"/>
    </source>
</evidence>
<feature type="compositionally biased region" description="Polar residues" evidence="7">
    <location>
        <begin position="31"/>
        <end position="41"/>
    </location>
</feature>
<feature type="transmembrane region" description="Helical" evidence="8">
    <location>
        <begin position="62"/>
        <end position="82"/>
    </location>
</feature>
<dbReference type="GO" id="GO:0005789">
    <property type="term" value="C:endoplasmic reticulum membrane"/>
    <property type="evidence" value="ECO:0007669"/>
    <property type="project" value="UniProtKB-SubCell"/>
</dbReference>
<dbReference type="AlphaFoldDB" id="A0A8H7URZ8"/>
<feature type="region of interest" description="Disordered" evidence="7">
    <location>
        <begin position="27"/>
        <end position="50"/>
    </location>
</feature>
<organism evidence="9 10">
    <name type="scientific">Umbelopsis vinacea</name>
    <dbReference type="NCBI Taxonomy" id="44442"/>
    <lineage>
        <taxon>Eukaryota</taxon>
        <taxon>Fungi</taxon>
        <taxon>Fungi incertae sedis</taxon>
        <taxon>Mucoromycota</taxon>
        <taxon>Mucoromycotina</taxon>
        <taxon>Umbelopsidomycetes</taxon>
        <taxon>Umbelopsidales</taxon>
        <taxon>Umbelopsidaceae</taxon>
        <taxon>Umbelopsis</taxon>
    </lineage>
</organism>
<protein>
    <recommendedName>
        <fullName evidence="11">Seipin</fullName>
    </recommendedName>
</protein>
<reference evidence="9" key="1">
    <citation type="submission" date="2020-12" db="EMBL/GenBank/DDBJ databases">
        <title>Metabolic potential, ecology and presence of endohyphal bacteria is reflected in genomic diversity of Mucoromycotina.</title>
        <authorList>
            <person name="Muszewska A."/>
            <person name="Okrasinska A."/>
            <person name="Steczkiewicz K."/>
            <person name="Drgas O."/>
            <person name="Orlowska M."/>
            <person name="Perlinska-Lenart U."/>
            <person name="Aleksandrzak-Piekarczyk T."/>
            <person name="Szatraj K."/>
            <person name="Zielenkiewicz U."/>
            <person name="Pilsyk S."/>
            <person name="Malc E."/>
            <person name="Mieczkowski P."/>
            <person name="Kruszewska J.S."/>
            <person name="Biernat P."/>
            <person name="Pawlowska J."/>
        </authorList>
    </citation>
    <scope>NUCLEOTIDE SEQUENCE</scope>
    <source>
        <strain evidence="9">WA0000051536</strain>
    </source>
</reference>
<keyword evidence="5" id="KW-0443">Lipid metabolism</keyword>
<dbReference type="InterPro" id="IPR009617">
    <property type="entry name" value="Seipin"/>
</dbReference>
<feature type="region of interest" description="Disordered" evidence="7">
    <location>
        <begin position="333"/>
        <end position="362"/>
    </location>
</feature>
<feature type="transmembrane region" description="Helical" evidence="8">
    <location>
        <begin position="94"/>
        <end position="117"/>
    </location>
</feature>
<evidence type="ECO:0000256" key="7">
    <source>
        <dbReference type="SAM" id="MobiDB-lite"/>
    </source>
</evidence>
<keyword evidence="4 8" id="KW-1133">Transmembrane helix</keyword>
<proteinExistence type="predicted"/>
<comment type="caution">
    <text evidence="9">The sequence shown here is derived from an EMBL/GenBank/DDBJ whole genome shotgun (WGS) entry which is preliminary data.</text>
</comment>
<evidence type="ECO:0008006" key="11">
    <source>
        <dbReference type="Google" id="ProtNLM"/>
    </source>
</evidence>
<accession>A0A8H7URZ8</accession>
<evidence type="ECO:0000256" key="4">
    <source>
        <dbReference type="ARBA" id="ARBA00022989"/>
    </source>
</evidence>
<dbReference type="GO" id="GO:0140042">
    <property type="term" value="P:lipid droplet formation"/>
    <property type="evidence" value="ECO:0007669"/>
    <property type="project" value="UniProtKB-ARBA"/>
</dbReference>
<dbReference type="OrthoDB" id="3990054at2759"/>
<evidence type="ECO:0000313" key="9">
    <source>
        <dbReference type="EMBL" id="KAG2188754.1"/>
    </source>
</evidence>
<keyword evidence="10" id="KW-1185">Reference proteome</keyword>
<dbReference type="CDD" id="cd23995">
    <property type="entry name" value="Seipin_BSCL2_like"/>
    <property type="match status" value="1"/>
</dbReference>
<dbReference type="PANTHER" id="PTHR21212:SF0">
    <property type="entry name" value="SEIPIN"/>
    <property type="match status" value="1"/>
</dbReference>
<feature type="compositionally biased region" description="Basic and acidic residues" evidence="7">
    <location>
        <begin position="351"/>
        <end position="362"/>
    </location>
</feature>
<evidence type="ECO:0000256" key="6">
    <source>
        <dbReference type="ARBA" id="ARBA00023136"/>
    </source>
</evidence>
<dbReference type="PANTHER" id="PTHR21212">
    <property type="entry name" value="BERNARDINELLI-SEIP CONGENITAL LIPODYSTROPHY 2 HOMOLOG BSCL2 PROTEIN"/>
    <property type="match status" value="1"/>
</dbReference>